<dbReference type="FunFam" id="3.40.630.10:FF:000018">
    <property type="entry name" value="Aminoacyl-histidine dipeptidase PepD"/>
    <property type="match status" value="1"/>
</dbReference>
<evidence type="ECO:0000256" key="9">
    <source>
        <dbReference type="ARBA" id="ARBA00036421"/>
    </source>
</evidence>
<evidence type="ECO:0000256" key="17">
    <source>
        <dbReference type="ARBA" id="ARBA00078074"/>
    </source>
</evidence>
<comment type="caution">
    <text evidence="19">The sequence shown here is derived from an EMBL/GenBank/DDBJ whole genome shotgun (WGS) entry which is preliminary data.</text>
</comment>
<evidence type="ECO:0000256" key="16">
    <source>
        <dbReference type="ARBA" id="ARBA00077688"/>
    </source>
</evidence>
<dbReference type="PANTHER" id="PTHR43501:SF1">
    <property type="entry name" value="CYTOSOL NON-SPECIFIC DIPEPTIDASE"/>
    <property type="match status" value="1"/>
</dbReference>
<dbReference type="InterPro" id="IPR002933">
    <property type="entry name" value="Peptidase_M20"/>
</dbReference>
<dbReference type="NCBIfam" id="TIGR01893">
    <property type="entry name" value="aa-his-dipept"/>
    <property type="match status" value="1"/>
</dbReference>
<comment type="cofactor">
    <cofactor evidence="1">
        <name>Co(2+)</name>
        <dbReference type="ChEBI" id="CHEBI:48828"/>
    </cofactor>
</comment>
<evidence type="ECO:0000256" key="4">
    <source>
        <dbReference type="ARBA" id="ARBA00022723"/>
    </source>
</evidence>
<keyword evidence="20" id="KW-1185">Reference proteome</keyword>
<evidence type="ECO:0000256" key="8">
    <source>
        <dbReference type="ARBA" id="ARBA00023285"/>
    </source>
</evidence>
<dbReference type="GO" id="GO:0006508">
    <property type="term" value="P:proteolysis"/>
    <property type="evidence" value="ECO:0007669"/>
    <property type="project" value="UniProtKB-KW"/>
</dbReference>
<keyword evidence="6" id="KW-0862">Zinc</keyword>
<dbReference type="PRINTS" id="PR00934">
    <property type="entry name" value="XHISDIPTASE"/>
</dbReference>
<comment type="similarity">
    <text evidence="12">Belongs to the peptidase M20C family.</text>
</comment>
<evidence type="ECO:0000256" key="5">
    <source>
        <dbReference type="ARBA" id="ARBA00022801"/>
    </source>
</evidence>
<dbReference type="GO" id="GO:0005829">
    <property type="term" value="C:cytosol"/>
    <property type="evidence" value="ECO:0007669"/>
    <property type="project" value="TreeGrafter"/>
</dbReference>
<dbReference type="Gene3D" id="3.40.630.10">
    <property type="entry name" value="Zn peptidases"/>
    <property type="match status" value="2"/>
</dbReference>
<reference evidence="19" key="1">
    <citation type="journal article" date="2020" name="Appl. Environ. Microbiol.">
        <title>Medium-Chain Fatty Acid Synthesis by 'Candidatus Weimeria bifida' gen. nov., sp. nov., and 'Candidatus Pseudoramibacter fermentans' sp. nov.</title>
        <authorList>
            <person name="Scarborough M.J."/>
            <person name="Myers K.S."/>
            <person name="Donohue T.J."/>
            <person name="Noguera D.R."/>
        </authorList>
    </citation>
    <scope>NUCLEOTIDE SEQUENCE</scope>
    <source>
        <strain evidence="19">EUB1.1</strain>
    </source>
</reference>
<keyword evidence="4" id="KW-0479">Metal-binding</keyword>
<evidence type="ECO:0000313" key="19">
    <source>
        <dbReference type="EMBL" id="MQM72537.1"/>
    </source>
</evidence>
<dbReference type="EMBL" id="VOGB01000004">
    <property type="protein sequence ID" value="MQM72537.1"/>
    <property type="molecule type" value="Genomic_DNA"/>
</dbReference>
<evidence type="ECO:0000256" key="10">
    <source>
        <dbReference type="ARBA" id="ARBA00038976"/>
    </source>
</evidence>
<evidence type="ECO:0000256" key="6">
    <source>
        <dbReference type="ARBA" id="ARBA00022833"/>
    </source>
</evidence>
<feature type="domain" description="Peptidase M20 dimerisation" evidence="18">
    <location>
        <begin position="211"/>
        <end position="292"/>
    </location>
</feature>
<evidence type="ECO:0000313" key="20">
    <source>
        <dbReference type="Proteomes" id="UP000473648"/>
    </source>
</evidence>
<dbReference type="PIRSF" id="PIRSF016599">
    <property type="entry name" value="Xaa-His_dipept"/>
    <property type="match status" value="1"/>
</dbReference>
<keyword evidence="7" id="KW-0482">Metalloprotease</keyword>
<dbReference type="AlphaFoldDB" id="A0A6L5GQP5"/>
<evidence type="ECO:0000256" key="13">
    <source>
        <dbReference type="ARBA" id="ARBA00071271"/>
    </source>
</evidence>
<comment type="catalytic activity">
    <reaction evidence="9">
        <text>Hydrolysis of dipeptides, preferentially hydrophobic dipeptides including prolyl amino acids.</text>
        <dbReference type="EC" id="3.4.13.18"/>
    </reaction>
</comment>
<dbReference type="Proteomes" id="UP000473648">
    <property type="component" value="Unassembled WGS sequence"/>
</dbReference>
<evidence type="ECO:0000256" key="12">
    <source>
        <dbReference type="ARBA" id="ARBA00061423"/>
    </source>
</evidence>
<evidence type="ECO:0000256" key="11">
    <source>
        <dbReference type="ARBA" id="ARBA00044252"/>
    </source>
</evidence>
<keyword evidence="8" id="KW-0170">Cobalt</keyword>
<protein>
    <recommendedName>
        <fullName evidence="13">Cytosol non-specific dipeptidase</fullName>
        <ecNumber evidence="10">3.4.13.18</ecNumber>
    </recommendedName>
    <alternativeName>
        <fullName evidence="16">Aminoacyl-histidine dipeptidase</fullName>
    </alternativeName>
    <alternativeName>
        <fullName evidence="15">Beta-alanyl-histidine dipeptidase</fullName>
    </alternativeName>
    <alternativeName>
        <fullName evidence="14">Carnosinase</fullName>
    </alternativeName>
    <alternativeName>
        <fullName evidence="11">Peptidase D</fullName>
    </alternativeName>
    <alternativeName>
        <fullName evidence="17">Xaa-His dipeptidase</fullName>
    </alternativeName>
</protein>
<dbReference type="GO" id="GO:0070573">
    <property type="term" value="F:metallodipeptidase activity"/>
    <property type="evidence" value="ECO:0007669"/>
    <property type="project" value="TreeGrafter"/>
</dbReference>
<dbReference type="GO" id="GO:0046872">
    <property type="term" value="F:metal ion binding"/>
    <property type="evidence" value="ECO:0007669"/>
    <property type="project" value="UniProtKB-KW"/>
</dbReference>
<dbReference type="FunFam" id="3.40.630.10:FF:000015">
    <property type="entry name" value="Aminoacyl-histidine dipeptidase PepD"/>
    <property type="match status" value="1"/>
</dbReference>
<keyword evidence="5" id="KW-0378">Hydrolase</keyword>
<dbReference type="SUPFAM" id="SSF53187">
    <property type="entry name" value="Zn-dependent exopeptidases"/>
    <property type="match status" value="1"/>
</dbReference>
<evidence type="ECO:0000256" key="15">
    <source>
        <dbReference type="ARBA" id="ARBA00076004"/>
    </source>
</evidence>
<keyword evidence="3" id="KW-0645">Protease</keyword>
<evidence type="ECO:0000256" key="3">
    <source>
        <dbReference type="ARBA" id="ARBA00022670"/>
    </source>
</evidence>
<proteinExistence type="inferred from homology"/>
<dbReference type="InterPro" id="IPR011650">
    <property type="entry name" value="Peptidase_M20_dimer"/>
</dbReference>
<accession>A0A6L5GQP5</accession>
<comment type="cofactor">
    <cofactor evidence="2">
        <name>Zn(2+)</name>
        <dbReference type="ChEBI" id="CHEBI:29105"/>
    </cofactor>
</comment>
<dbReference type="PANTHER" id="PTHR43501">
    <property type="entry name" value="CYTOSOL NON-SPECIFIC DIPEPTIDASE"/>
    <property type="match status" value="1"/>
</dbReference>
<evidence type="ECO:0000256" key="2">
    <source>
        <dbReference type="ARBA" id="ARBA00001947"/>
    </source>
</evidence>
<sequence>MSDPLKNLQSEHLFKHFKAIADIPHGSYHTEKLSNAILAFAEEKHLNAERDDVGNVVITVPATPGHEDAAPVILQGHLDMVTVAKPGVIHDFDIDPITLVLKGDDLYADGTTLGADDGAGVAMALALLDEPDFVHPKLYLVFTTEEEVGMDGAYALDYQQFADAKFMINLDSEDEGTATVGCAGGTHMKSTLPIRRVKAKGLAAVLSVSGLAGGHSGDEIDQFGLNAVKVLADALCAIAKDVDFSIVDLKGGERDNAIPTSAEATLLIAPSERVTLDQTVNALQHTFRAIAGKRDQGMTLALDFPQADAVEASVLDPDSEARVLGALSAAPTGVVAMNRSVPGAVNTSLNLGVAATSDKALSLVFLIRSDHDAARDMLCGRVTRLIDLLGGTTGAPSSYPAWPARETSPLLDTMSAIWQAQTGKALTPMVIHGGLECALFAHALPDLDIVSIGPDNIDIHTANEHMSIPSFKRTYAFLKAAVEALA</sequence>
<dbReference type="InterPro" id="IPR001160">
    <property type="entry name" value="Peptidase_M20C"/>
</dbReference>
<dbReference type="Pfam" id="PF01546">
    <property type="entry name" value="Peptidase_M20"/>
    <property type="match status" value="1"/>
</dbReference>
<dbReference type="Pfam" id="PF07687">
    <property type="entry name" value="M20_dimer"/>
    <property type="match status" value="1"/>
</dbReference>
<organism evidence="19 20">
    <name type="scientific">Candidatus Pseudoramibacter fermentans</name>
    <dbReference type="NCBI Taxonomy" id="2594427"/>
    <lineage>
        <taxon>Bacteria</taxon>
        <taxon>Bacillati</taxon>
        <taxon>Bacillota</taxon>
        <taxon>Clostridia</taxon>
        <taxon>Eubacteriales</taxon>
        <taxon>Eubacteriaceae</taxon>
        <taxon>Pseudoramibacter</taxon>
    </lineage>
</organism>
<gene>
    <name evidence="19" type="ORF">FRC53_03735</name>
</gene>
<evidence type="ECO:0000256" key="14">
    <source>
        <dbReference type="ARBA" id="ARBA00075285"/>
    </source>
</evidence>
<evidence type="ECO:0000256" key="7">
    <source>
        <dbReference type="ARBA" id="ARBA00023049"/>
    </source>
</evidence>
<dbReference type="EC" id="3.4.13.18" evidence="10"/>
<evidence type="ECO:0000256" key="1">
    <source>
        <dbReference type="ARBA" id="ARBA00001941"/>
    </source>
</evidence>
<evidence type="ECO:0000259" key="18">
    <source>
        <dbReference type="Pfam" id="PF07687"/>
    </source>
</evidence>
<name>A0A6L5GQP5_9FIRM</name>